<protein>
    <recommendedName>
        <fullName evidence="3">Aminoglycoside adenylyltransferase</fullName>
    </recommendedName>
</protein>
<dbReference type="Gene3D" id="1.20.120.330">
    <property type="entry name" value="Nucleotidyltransferases domain 2"/>
    <property type="match status" value="1"/>
</dbReference>
<dbReference type="AlphaFoldDB" id="A0A1C0A7R0"/>
<comment type="caution">
    <text evidence="1">The sequence shown here is derived from an EMBL/GenBank/DDBJ whole genome shotgun (WGS) entry which is preliminary data.</text>
</comment>
<dbReference type="Gene3D" id="3.30.460.10">
    <property type="entry name" value="Beta Polymerase, domain 2"/>
    <property type="match status" value="1"/>
</dbReference>
<evidence type="ECO:0000313" key="2">
    <source>
        <dbReference type="Proteomes" id="UP000093514"/>
    </source>
</evidence>
<evidence type="ECO:0008006" key="3">
    <source>
        <dbReference type="Google" id="ProtNLM"/>
    </source>
</evidence>
<keyword evidence="2" id="KW-1185">Reference proteome</keyword>
<dbReference type="RefSeq" id="WP_068717928.1">
    <property type="nucleotide sequence ID" value="NZ_LWDV01000009.1"/>
</dbReference>
<proteinExistence type="predicted"/>
<organism evidence="1 2">
    <name type="scientific">Orenia metallireducens</name>
    <dbReference type="NCBI Taxonomy" id="1413210"/>
    <lineage>
        <taxon>Bacteria</taxon>
        <taxon>Bacillati</taxon>
        <taxon>Bacillota</taxon>
        <taxon>Clostridia</taxon>
        <taxon>Halanaerobiales</taxon>
        <taxon>Halobacteroidaceae</taxon>
        <taxon>Orenia</taxon>
    </lineage>
</organism>
<dbReference type="EMBL" id="LWDV01000009">
    <property type="protein sequence ID" value="OCL26272.1"/>
    <property type="molecule type" value="Genomic_DNA"/>
</dbReference>
<name>A0A1C0A7R0_9FIRM</name>
<dbReference type="SUPFAM" id="SSF81301">
    <property type="entry name" value="Nucleotidyltransferase"/>
    <property type="match status" value="1"/>
</dbReference>
<dbReference type="SUPFAM" id="SSF81631">
    <property type="entry name" value="PAP/OAS1 substrate-binding domain"/>
    <property type="match status" value="1"/>
</dbReference>
<sequence length="285" mass="34145">MRTEKEVLSQFKEWAKRNELIRVAVLTSSRVRPDANIDFLSDYDIELYVSDLSKFKENDDWLETFGSIMVRWPFKPRSTGFKTGCWITRLVLFKDGVRIDFQITDQLEIESDAYDNGYEILIDKDGITKGLAEPTYSEYIINKPSKEEYEVLVNEFWWDAYYVPKYLWRDQLPFAKYMLDYTLRYSFLHKIIDWYIGMQNDWSVETGALGKKFKNYLDAETWAEWEETYVGADIEENWIAFFNITTFFRKMAKQIGKKLGYEYPDQVDKEVMKFCREIKETKKID</sequence>
<dbReference type="Pfam" id="PF04439">
    <property type="entry name" value="Adenyl_transf"/>
    <property type="match status" value="1"/>
</dbReference>
<gene>
    <name evidence="1" type="ORF">U472_09685</name>
</gene>
<accession>A0A1C0A7R0</accession>
<reference evidence="2" key="1">
    <citation type="submission" date="2016-07" db="EMBL/GenBank/DDBJ databases">
        <authorList>
            <person name="Florea S."/>
            <person name="Webb J.S."/>
            <person name="Jaromczyk J."/>
            <person name="Schardl C.L."/>
        </authorList>
    </citation>
    <scope>NUCLEOTIDE SEQUENCE [LARGE SCALE GENOMIC DNA]</scope>
    <source>
        <strain evidence="2">Z6</strain>
    </source>
</reference>
<reference evidence="1 2" key="2">
    <citation type="submission" date="2016-08" db="EMBL/GenBank/DDBJ databases">
        <title>Orenia metallireducens sp. nov. strain Z6, a Novel Metal-reducing Firmicute from the Deep Subsurface.</title>
        <authorList>
            <person name="Maxim B.I."/>
            <person name="Kenneth K."/>
            <person name="Flynn T.M."/>
            <person name="Oloughlin E.J."/>
            <person name="Locke R.A."/>
            <person name="Weber J.R."/>
            <person name="Egan S.M."/>
            <person name="Mackie R.I."/>
            <person name="Cann I.K."/>
        </authorList>
    </citation>
    <scope>NUCLEOTIDE SEQUENCE [LARGE SCALE GENOMIC DNA]</scope>
    <source>
        <strain evidence="1 2">Z6</strain>
    </source>
</reference>
<dbReference type="InterPro" id="IPR043519">
    <property type="entry name" value="NT_sf"/>
</dbReference>
<dbReference type="InterPro" id="IPR007530">
    <property type="entry name" value="Aminoglycoside_adenylylTfrase"/>
</dbReference>
<evidence type="ECO:0000313" key="1">
    <source>
        <dbReference type="EMBL" id="OCL26272.1"/>
    </source>
</evidence>
<dbReference type="Proteomes" id="UP000093514">
    <property type="component" value="Unassembled WGS sequence"/>
</dbReference>